<protein>
    <recommendedName>
        <fullName evidence="4">Histidine kinase-, DNA gyrase B-, and HSP90-like ATPase</fullName>
    </recommendedName>
</protein>
<proteinExistence type="predicted"/>
<accession>A0A1I6QTL5</accession>
<evidence type="ECO:0000256" key="1">
    <source>
        <dbReference type="SAM" id="MobiDB-lite"/>
    </source>
</evidence>
<evidence type="ECO:0000313" key="2">
    <source>
        <dbReference type="EMBL" id="SFS55744.1"/>
    </source>
</evidence>
<evidence type="ECO:0000313" key="3">
    <source>
        <dbReference type="Proteomes" id="UP000198852"/>
    </source>
</evidence>
<dbReference type="OrthoDB" id="3267770at2"/>
<keyword evidence="3" id="KW-1185">Reference proteome</keyword>
<feature type="compositionally biased region" description="Basic residues" evidence="1">
    <location>
        <begin position="497"/>
        <end position="510"/>
    </location>
</feature>
<name>A0A1I6QTL5_9PSEU</name>
<dbReference type="EMBL" id="FOZX01000002">
    <property type="protein sequence ID" value="SFS55744.1"/>
    <property type="molecule type" value="Genomic_DNA"/>
</dbReference>
<feature type="region of interest" description="Disordered" evidence="1">
    <location>
        <begin position="485"/>
        <end position="563"/>
    </location>
</feature>
<evidence type="ECO:0008006" key="4">
    <source>
        <dbReference type="Google" id="ProtNLM"/>
    </source>
</evidence>
<reference evidence="3" key="1">
    <citation type="submission" date="2016-10" db="EMBL/GenBank/DDBJ databases">
        <authorList>
            <person name="Varghese N."/>
            <person name="Submissions S."/>
        </authorList>
    </citation>
    <scope>NUCLEOTIDE SEQUENCE [LARGE SCALE GENOMIC DNA]</scope>
    <source>
        <strain evidence="3">DSM 44771</strain>
    </source>
</reference>
<gene>
    <name evidence="2" type="ORF">SAMN05660874_01848</name>
</gene>
<dbReference type="Proteomes" id="UP000198852">
    <property type="component" value="Unassembled WGS sequence"/>
</dbReference>
<sequence length="669" mass="73317">MSTPRWYSQPFPPEGASAAEGIRNQLGRPNLDLLTILVRESAQNSWDAAIGDRPVDYRINLRSVGAAHANAWRDLLQEGAPDDTRLPLRKSLRQSRIRVLEVSDRGTRGLGGPTRADSTVTERHDFVAFVRNVGEPRDNALGGGTYGFGKGIFYLLAKTGTVLIHTRCLFEGRYQTRLMGSALWQSYLAEEDGSERRYTGRHWWGDTSGHVVEPLFDDEADATARRLGLEAFGEEETGTTIVVIDPKLDELDPDLKEVEERHVAEYLADTIAWQLWPKMLANNAGQSAMRFSVECNGTEVPVPDPRETRPLNLFVAAHEKMSGSNGTVVQCLKPKRLLGRLGLVKRHAPPLEPSRAAQTAGIETFPHHVCLMRSAELVVTYHPGPKPPSEYLSYAGVFKADSSSEIDHAFSRAEPPTHDAWNAHSLEYPDSTYVRTALRRIREMANELLGLDKASKVGSAKISLGAASTLLSPLVGGSWGIGGATDYGQSDGTGTLRTRRTKPKPAKTRPPKSGDSPGSEWSDGEEVSDQPQPDDLDHARSEEAAGQGLDGELTSPPKRKRPRVQYLDEPYYDEHDGQAVLIQEFRLPVAGPQEVGIELNVAIAGGDETEPPIGAAMPELLGWYDGDEALVTEPTLLTEGDAERPRRAVIRPAPDTMTDIQLRVKAVTS</sequence>
<dbReference type="RefSeq" id="WP_093415322.1">
    <property type="nucleotide sequence ID" value="NZ_FOZX01000002.1"/>
</dbReference>
<dbReference type="AlphaFoldDB" id="A0A1I6QTL5"/>
<dbReference type="STRING" id="95161.SAMN05660874_01848"/>
<feature type="compositionally biased region" description="Acidic residues" evidence="1">
    <location>
        <begin position="522"/>
        <end position="534"/>
    </location>
</feature>
<organism evidence="2 3">
    <name type="scientific">Saccharopolyspora flava</name>
    <dbReference type="NCBI Taxonomy" id="95161"/>
    <lineage>
        <taxon>Bacteria</taxon>
        <taxon>Bacillati</taxon>
        <taxon>Actinomycetota</taxon>
        <taxon>Actinomycetes</taxon>
        <taxon>Pseudonocardiales</taxon>
        <taxon>Pseudonocardiaceae</taxon>
        <taxon>Saccharopolyspora</taxon>
    </lineage>
</organism>